<organism evidence="4">
    <name type="scientific">Phytobacter massiliensis</name>
    <dbReference type="NCBI Taxonomy" id="1485952"/>
    <lineage>
        <taxon>Bacteria</taxon>
        <taxon>Pseudomonadati</taxon>
        <taxon>Pseudomonadota</taxon>
        <taxon>Gammaproteobacteria</taxon>
        <taxon>Enterobacterales</taxon>
        <taxon>Enterobacteriaceae</taxon>
        <taxon>Phytobacter</taxon>
    </lineage>
</organism>
<proteinExistence type="inferred from homology"/>
<dbReference type="PANTHER" id="PTHR35936">
    <property type="entry name" value="MEMBRANE-BOUND LYTIC MUREIN TRANSGLYCOSYLASE F"/>
    <property type="match status" value="1"/>
</dbReference>
<comment type="similarity">
    <text evidence="1">Belongs to the bacterial solute-binding protein 3 family.</text>
</comment>
<gene>
    <name evidence="4" type="primary">glnH_2</name>
    <name evidence="4" type="ORF">EMLFYP7_02010</name>
</gene>
<evidence type="ECO:0000259" key="3">
    <source>
        <dbReference type="SMART" id="SM00062"/>
    </source>
</evidence>
<dbReference type="SMART" id="SM00062">
    <property type="entry name" value="PBPb"/>
    <property type="match status" value="1"/>
</dbReference>
<protein>
    <submittedName>
        <fullName evidence="4">ABC transporter glutamine-binding protein GlnH</fullName>
    </submittedName>
</protein>
<dbReference type="RefSeq" id="WP_156566039.1">
    <property type="nucleotide sequence ID" value="NZ_CACRTZ010000014.1"/>
</dbReference>
<dbReference type="PANTHER" id="PTHR35936:SF17">
    <property type="entry name" value="ARGININE-BINDING EXTRACELLULAR PROTEIN ARTP"/>
    <property type="match status" value="1"/>
</dbReference>
<feature type="domain" description="Solute-binding protein family 3/N-terminal" evidence="3">
    <location>
        <begin position="9"/>
        <end position="228"/>
    </location>
</feature>
<reference evidence="4" key="1">
    <citation type="submission" date="2019-11" db="EMBL/GenBank/DDBJ databases">
        <authorList>
            <person name="Feng L."/>
        </authorList>
    </citation>
    <scope>NUCLEOTIDE SEQUENCE</scope>
    <source>
        <strain evidence="4">EMassiliensisLFYP7</strain>
    </source>
</reference>
<evidence type="ECO:0000256" key="1">
    <source>
        <dbReference type="ARBA" id="ARBA00010333"/>
    </source>
</evidence>
<dbReference type="Pfam" id="PF00497">
    <property type="entry name" value="SBP_bac_3"/>
    <property type="match status" value="1"/>
</dbReference>
<sequence>MTLNNEHRPLRFAINLGNPVLAISQPDGSPGGITVELAKKIAAASQREMQLITYPTAGKVVDDAGQDKWDVAFLAIEPAREDVLRFTSPYITIESSLLVRRDSPFQSVSERDAEGITINIGKGSAYGLFLQRTIQHATLREYPTSEEAIHAFMNGEGDMAASIRQALARAAQGDDRFRLLPDNMSQIQQAICVPRCAPGAFERVNTLLAQWRTDGTIDDIINQHIGIG</sequence>
<keyword evidence="2" id="KW-0732">Signal</keyword>
<dbReference type="EMBL" id="CACRTZ010000014">
    <property type="protein sequence ID" value="VYU32824.1"/>
    <property type="molecule type" value="Genomic_DNA"/>
</dbReference>
<evidence type="ECO:0000256" key="2">
    <source>
        <dbReference type="ARBA" id="ARBA00022729"/>
    </source>
</evidence>
<dbReference type="InterPro" id="IPR001638">
    <property type="entry name" value="Solute-binding_3/MltF_N"/>
</dbReference>
<dbReference type="AlphaFoldDB" id="A0A6N3DYS5"/>
<name>A0A6N3DYS5_9ENTR</name>
<evidence type="ECO:0000313" key="4">
    <source>
        <dbReference type="EMBL" id="VYU32824.1"/>
    </source>
</evidence>
<dbReference type="SUPFAM" id="SSF53850">
    <property type="entry name" value="Periplasmic binding protein-like II"/>
    <property type="match status" value="1"/>
</dbReference>
<dbReference type="Gene3D" id="3.40.190.10">
    <property type="entry name" value="Periplasmic binding protein-like II"/>
    <property type="match status" value="2"/>
</dbReference>
<accession>A0A6N3DYS5</accession>